<protein>
    <submittedName>
        <fullName evidence="1">Uncharacterized protein</fullName>
    </submittedName>
</protein>
<sequence length="69" mass="7428">MSYLNPEENPSPFFVNDEHNGNVSIISSTGDVITKIFPASGLPYVLHYLNGGTDPKAVSEFENVSLAEG</sequence>
<dbReference type="Proteomes" id="UP000023703">
    <property type="component" value="Chromosome"/>
</dbReference>
<organism evidence="1 2">
    <name type="scientific">Corynebacterium glyciniphilum AJ 3170</name>
    <dbReference type="NCBI Taxonomy" id="1404245"/>
    <lineage>
        <taxon>Bacteria</taxon>
        <taxon>Bacillati</taxon>
        <taxon>Actinomycetota</taxon>
        <taxon>Actinomycetes</taxon>
        <taxon>Mycobacteriales</taxon>
        <taxon>Corynebacteriaceae</taxon>
        <taxon>Corynebacterium</taxon>
    </lineage>
</organism>
<dbReference type="AlphaFoldDB" id="X5DW44"/>
<proteinExistence type="predicted"/>
<accession>X5DW44</accession>
<keyword evidence="2" id="KW-1185">Reference proteome</keyword>
<dbReference type="HOGENOM" id="CLU_2768808_0_0_11"/>
<dbReference type="RefSeq" id="WP_038549700.1">
    <property type="nucleotide sequence ID" value="NZ_CP006842.1"/>
</dbReference>
<dbReference type="KEGG" id="cgy:CGLY_11810"/>
<dbReference type="EMBL" id="CP006842">
    <property type="protein sequence ID" value="AHW64807.1"/>
    <property type="molecule type" value="Genomic_DNA"/>
</dbReference>
<gene>
    <name evidence="1" type="ORF">CGLY_11810</name>
</gene>
<reference evidence="1 2" key="1">
    <citation type="journal article" date="2015" name="Int. J. Syst. Evol. Microbiol.">
        <title>Revisiting Corynebacterium glyciniphilum (ex Kubota et al., 1972) sp. nov., nom. rev., isolated from putrefied banana.</title>
        <authorList>
            <person name="Al-Dilaimi A."/>
            <person name="Bednarz H."/>
            <person name="Lomker A."/>
            <person name="Niehaus K."/>
            <person name="Kalinowski J."/>
            <person name="Ruckert C."/>
        </authorList>
    </citation>
    <scope>NUCLEOTIDE SEQUENCE [LARGE SCALE GENOMIC DNA]</scope>
    <source>
        <strain evidence="1">AJ 3170</strain>
    </source>
</reference>
<evidence type="ECO:0000313" key="1">
    <source>
        <dbReference type="EMBL" id="AHW64807.1"/>
    </source>
</evidence>
<name>X5DW44_9CORY</name>
<evidence type="ECO:0000313" key="2">
    <source>
        <dbReference type="Proteomes" id="UP000023703"/>
    </source>
</evidence>